<comment type="caution">
    <text evidence="1">The sequence shown here is derived from an EMBL/GenBank/DDBJ whole genome shotgun (WGS) entry which is preliminary data.</text>
</comment>
<dbReference type="OrthoDB" id="1742475at2759"/>
<dbReference type="AlphaFoldDB" id="A0A200QLC2"/>
<proteinExistence type="predicted"/>
<accession>A0A200QLC2</accession>
<dbReference type="Proteomes" id="UP000195402">
    <property type="component" value="Unassembled WGS sequence"/>
</dbReference>
<sequence>MLLQSSISSPLQNPSFSSASFYSQTLKGFSFPTVVIRNNPNQINSITCSISQVHNYGTVDYERRPALKWSALYRRISLMENPSLGSSTVLNQWEEEGRKLTKWEISRVVKELRKYRRYKLALGSSNMGLH</sequence>
<reference evidence="1 2" key="1">
    <citation type="journal article" date="2017" name="Mol. Plant">
        <title>The Genome of Medicinal Plant Macleaya cordata Provides New Insights into Benzylisoquinoline Alkaloids Metabolism.</title>
        <authorList>
            <person name="Liu X."/>
            <person name="Liu Y."/>
            <person name="Huang P."/>
            <person name="Ma Y."/>
            <person name="Qing Z."/>
            <person name="Tang Q."/>
            <person name="Cao H."/>
            <person name="Cheng P."/>
            <person name="Zheng Y."/>
            <person name="Yuan Z."/>
            <person name="Zhou Y."/>
            <person name="Liu J."/>
            <person name="Tang Z."/>
            <person name="Zhuo Y."/>
            <person name="Zhang Y."/>
            <person name="Yu L."/>
            <person name="Huang J."/>
            <person name="Yang P."/>
            <person name="Peng Q."/>
            <person name="Zhang J."/>
            <person name="Jiang W."/>
            <person name="Zhang Z."/>
            <person name="Lin K."/>
            <person name="Ro D.K."/>
            <person name="Chen X."/>
            <person name="Xiong X."/>
            <person name="Shang Y."/>
            <person name="Huang S."/>
            <person name="Zeng J."/>
        </authorList>
    </citation>
    <scope>NUCLEOTIDE SEQUENCE [LARGE SCALE GENOMIC DNA]</scope>
    <source>
        <strain evidence="2">cv. BLH2017</strain>
        <tissue evidence="1">Root</tissue>
    </source>
</reference>
<protein>
    <submittedName>
        <fullName evidence="1">Uncharacterized protein</fullName>
    </submittedName>
</protein>
<keyword evidence="2" id="KW-1185">Reference proteome</keyword>
<dbReference type="STRING" id="56857.A0A200QLC2"/>
<evidence type="ECO:0000313" key="1">
    <source>
        <dbReference type="EMBL" id="OVA11303.1"/>
    </source>
</evidence>
<dbReference type="OMA" id="WEISRVV"/>
<name>A0A200QLC2_MACCD</name>
<evidence type="ECO:0000313" key="2">
    <source>
        <dbReference type="Proteomes" id="UP000195402"/>
    </source>
</evidence>
<gene>
    <name evidence="1" type="ORF">BVC80_1587g34</name>
</gene>
<organism evidence="1 2">
    <name type="scientific">Macleaya cordata</name>
    <name type="common">Five-seeded plume-poppy</name>
    <name type="synonym">Bocconia cordata</name>
    <dbReference type="NCBI Taxonomy" id="56857"/>
    <lineage>
        <taxon>Eukaryota</taxon>
        <taxon>Viridiplantae</taxon>
        <taxon>Streptophyta</taxon>
        <taxon>Embryophyta</taxon>
        <taxon>Tracheophyta</taxon>
        <taxon>Spermatophyta</taxon>
        <taxon>Magnoliopsida</taxon>
        <taxon>Ranunculales</taxon>
        <taxon>Papaveraceae</taxon>
        <taxon>Papaveroideae</taxon>
        <taxon>Macleaya</taxon>
    </lineage>
</organism>
<dbReference type="InParanoid" id="A0A200QLC2"/>
<dbReference type="EMBL" id="MVGT01001713">
    <property type="protein sequence ID" value="OVA11303.1"/>
    <property type="molecule type" value="Genomic_DNA"/>
</dbReference>